<feature type="domain" description="C-methyltransferase" evidence="1">
    <location>
        <begin position="270"/>
        <end position="382"/>
    </location>
</feature>
<keyword evidence="2" id="KW-0489">Methyltransferase</keyword>
<keyword evidence="3" id="KW-1185">Reference proteome</keyword>
<dbReference type="Gene3D" id="3.40.50.150">
    <property type="entry name" value="Vaccinia Virus protein VP39"/>
    <property type="match status" value="1"/>
</dbReference>
<dbReference type="Pfam" id="PF13489">
    <property type="entry name" value="Methyltransf_23"/>
    <property type="match status" value="1"/>
</dbReference>
<evidence type="ECO:0000313" key="3">
    <source>
        <dbReference type="Proteomes" id="UP000664303"/>
    </source>
</evidence>
<dbReference type="GO" id="GO:0008168">
    <property type="term" value="F:methyltransferase activity"/>
    <property type="evidence" value="ECO:0007669"/>
    <property type="project" value="UniProtKB-KW"/>
</dbReference>
<dbReference type="SUPFAM" id="SSF53335">
    <property type="entry name" value="S-adenosyl-L-methionine-dependent methyltransferases"/>
    <property type="match status" value="1"/>
</dbReference>
<sequence length="392" mass="43961">MKTHTCPGCLDGQMSIFYSQDSVPSNSCILLSSPKEAIAYPRGRMDMGFCDSCGFISNLSFDPRLTEYSQRYEETQAFSGTFNAFHIALVERLIRDYRLTGKRVLEIGCGKGEFLKLICQKGNNSGIGFDPGFRPERIGSDSSPDITFVQDFYSDKYAHEKADFVCSKMTLEHISQTGDFVAGVRRAIGEYRCDVFFQIPEATRILADCAFEDIYYEHCSYFTPGSLARLFRSKGFTVTKLSTEYDGQYLTIEARPRAAGDESPPLDQEDDLATLRRYTADFSSRVRKKLEQWRSVLDRAATNGDKVALWGSGSKAVSFLTTLELTSEIEQIVDINPHRWGHYMAGTGHPIVSPAELTESRPDLVIAMNPIYKREITRDLSSIGLSPTVLTL</sequence>
<dbReference type="InterPro" id="IPR029063">
    <property type="entry name" value="SAM-dependent_MTases_sf"/>
</dbReference>
<dbReference type="EMBL" id="JAFKCZ010000001">
    <property type="protein sequence ID" value="MBN7795254.1"/>
    <property type="molecule type" value="Genomic_DNA"/>
</dbReference>
<organism evidence="2 3">
    <name type="scientific">Parahaliea mediterranea</name>
    <dbReference type="NCBI Taxonomy" id="651086"/>
    <lineage>
        <taxon>Bacteria</taxon>
        <taxon>Pseudomonadati</taxon>
        <taxon>Pseudomonadota</taxon>
        <taxon>Gammaproteobacteria</taxon>
        <taxon>Cellvibrionales</taxon>
        <taxon>Halieaceae</taxon>
        <taxon>Parahaliea</taxon>
    </lineage>
</organism>
<comment type="caution">
    <text evidence="2">The sequence shown here is derived from an EMBL/GenBank/DDBJ whole genome shotgun (WGS) entry which is preliminary data.</text>
</comment>
<proteinExistence type="predicted"/>
<reference evidence="2" key="1">
    <citation type="submission" date="2021-02" db="EMBL/GenBank/DDBJ databases">
        <title>PHA producing bacteria isolated from coastal sediment in Guangdong, Shenzhen.</title>
        <authorList>
            <person name="Zheng W."/>
            <person name="Yu S."/>
            <person name="Huang Y."/>
        </authorList>
    </citation>
    <scope>NUCLEOTIDE SEQUENCE</scope>
    <source>
        <strain evidence="2">TN14-10</strain>
    </source>
</reference>
<gene>
    <name evidence="2" type="ORF">JYP50_01540</name>
</gene>
<protein>
    <submittedName>
        <fullName evidence="2">Methyltransferase domain-containing protein</fullName>
    </submittedName>
</protein>
<dbReference type="InterPro" id="IPR013691">
    <property type="entry name" value="MeTrfase_14"/>
</dbReference>
<dbReference type="AlphaFoldDB" id="A0A939IHC4"/>
<dbReference type="GO" id="GO:0032259">
    <property type="term" value="P:methylation"/>
    <property type="evidence" value="ECO:0007669"/>
    <property type="project" value="UniProtKB-KW"/>
</dbReference>
<evidence type="ECO:0000313" key="2">
    <source>
        <dbReference type="EMBL" id="MBN7795254.1"/>
    </source>
</evidence>
<accession>A0A939IHC4</accession>
<dbReference type="Gene3D" id="3.40.50.720">
    <property type="entry name" value="NAD(P)-binding Rossmann-like Domain"/>
    <property type="match status" value="1"/>
</dbReference>
<keyword evidence="2" id="KW-0808">Transferase</keyword>
<dbReference type="Pfam" id="PF08484">
    <property type="entry name" value="Methyltransf_14"/>
    <property type="match status" value="1"/>
</dbReference>
<dbReference type="RefSeq" id="WP_206558687.1">
    <property type="nucleotide sequence ID" value="NZ_JAFKCZ010000001.1"/>
</dbReference>
<dbReference type="Proteomes" id="UP000664303">
    <property type="component" value="Unassembled WGS sequence"/>
</dbReference>
<evidence type="ECO:0000259" key="1">
    <source>
        <dbReference type="Pfam" id="PF08484"/>
    </source>
</evidence>
<name>A0A939IHC4_9GAMM</name>